<proteinExistence type="predicted"/>
<dbReference type="EMBL" id="ML975997">
    <property type="protein sequence ID" value="KAF1947731.1"/>
    <property type="molecule type" value="Genomic_DNA"/>
</dbReference>
<keyword evidence="2" id="KW-1185">Reference proteome</keyword>
<organism evidence="1 2">
    <name type="scientific">Clathrospora elynae</name>
    <dbReference type="NCBI Taxonomy" id="706981"/>
    <lineage>
        <taxon>Eukaryota</taxon>
        <taxon>Fungi</taxon>
        <taxon>Dikarya</taxon>
        <taxon>Ascomycota</taxon>
        <taxon>Pezizomycotina</taxon>
        <taxon>Dothideomycetes</taxon>
        <taxon>Pleosporomycetidae</taxon>
        <taxon>Pleosporales</taxon>
        <taxon>Diademaceae</taxon>
        <taxon>Clathrospora</taxon>
    </lineage>
</organism>
<protein>
    <submittedName>
        <fullName evidence="1">Uncharacterized protein</fullName>
    </submittedName>
</protein>
<evidence type="ECO:0000313" key="2">
    <source>
        <dbReference type="Proteomes" id="UP000800038"/>
    </source>
</evidence>
<dbReference type="AlphaFoldDB" id="A0A6A5T571"/>
<evidence type="ECO:0000313" key="1">
    <source>
        <dbReference type="EMBL" id="KAF1947731.1"/>
    </source>
</evidence>
<sequence>MRFGRSFFPSLLGCILSSPLARFGLHRHALAVPRQLPTLLKDVIAKHEYPMTFVSDVSNTSVRLASRPTSKKKPHANA</sequence>
<accession>A0A6A5T571</accession>
<name>A0A6A5T571_9PLEO</name>
<dbReference type="Proteomes" id="UP000800038">
    <property type="component" value="Unassembled WGS sequence"/>
</dbReference>
<gene>
    <name evidence="1" type="ORF">EJ02DRAFT_3387</name>
</gene>
<reference evidence="1" key="1">
    <citation type="journal article" date="2020" name="Stud. Mycol.">
        <title>101 Dothideomycetes genomes: a test case for predicting lifestyles and emergence of pathogens.</title>
        <authorList>
            <person name="Haridas S."/>
            <person name="Albert R."/>
            <person name="Binder M."/>
            <person name="Bloem J."/>
            <person name="Labutti K."/>
            <person name="Salamov A."/>
            <person name="Andreopoulos B."/>
            <person name="Baker S."/>
            <person name="Barry K."/>
            <person name="Bills G."/>
            <person name="Bluhm B."/>
            <person name="Cannon C."/>
            <person name="Castanera R."/>
            <person name="Culley D."/>
            <person name="Daum C."/>
            <person name="Ezra D."/>
            <person name="Gonzalez J."/>
            <person name="Henrissat B."/>
            <person name="Kuo A."/>
            <person name="Liang C."/>
            <person name="Lipzen A."/>
            <person name="Lutzoni F."/>
            <person name="Magnuson J."/>
            <person name="Mondo S."/>
            <person name="Nolan M."/>
            <person name="Ohm R."/>
            <person name="Pangilinan J."/>
            <person name="Park H.-J."/>
            <person name="Ramirez L."/>
            <person name="Alfaro M."/>
            <person name="Sun H."/>
            <person name="Tritt A."/>
            <person name="Yoshinaga Y."/>
            <person name="Zwiers L.-H."/>
            <person name="Turgeon B."/>
            <person name="Goodwin S."/>
            <person name="Spatafora J."/>
            <person name="Crous P."/>
            <person name="Grigoriev I."/>
        </authorList>
    </citation>
    <scope>NUCLEOTIDE SEQUENCE</scope>
    <source>
        <strain evidence="1">CBS 161.51</strain>
    </source>
</reference>